<dbReference type="InterPro" id="IPR005828">
    <property type="entry name" value="MFS_sugar_transport-like"/>
</dbReference>
<keyword evidence="4 7" id="KW-0812">Transmembrane</keyword>
<evidence type="ECO:0000256" key="3">
    <source>
        <dbReference type="ARBA" id="ARBA00022448"/>
    </source>
</evidence>
<dbReference type="InParanoid" id="A0A1V8SKU6"/>
<evidence type="ECO:0000256" key="2">
    <source>
        <dbReference type="ARBA" id="ARBA00010992"/>
    </source>
</evidence>
<dbReference type="InterPro" id="IPR020846">
    <property type="entry name" value="MFS_dom"/>
</dbReference>
<dbReference type="InterPro" id="IPR002509">
    <property type="entry name" value="NODB_dom"/>
</dbReference>
<evidence type="ECO:0000256" key="1">
    <source>
        <dbReference type="ARBA" id="ARBA00004141"/>
    </source>
</evidence>
<evidence type="ECO:0000259" key="9">
    <source>
        <dbReference type="PROSITE" id="PS51677"/>
    </source>
</evidence>
<feature type="transmembrane region" description="Helical" evidence="7">
    <location>
        <begin position="255"/>
        <end position="277"/>
    </location>
</feature>
<comment type="subcellular location">
    <subcellularLocation>
        <location evidence="1">Membrane</location>
        <topology evidence="1">Multi-pass membrane protein</topology>
    </subcellularLocation>
</comment>
<dbReference type="PANTHER" id="PTHR47561:SF1">
    <property type="entry name" value="POLYSACCHARIDE DEACETYLASE FAMILY PROTEIN (AFU_ORTHOLOGUE AFUA_6G05030)"/>
    <property type="match status" value="1"/>
</dbReference>
<evidence type="ECO:0000259" key="8">
    <source>
        <dbReference type="PROSITE" id="PS50850"/>
    </source>
</evidence>
<keyword evidence="5 7" id="KW-1133">Transmembrane helix</keyword>
<dbReference type="InterPro" id="IPR003663">
    <property type="entry name" value="Sugar/inositol_transpt"/>
</dbReference>
<evidence type="ECO:0000313" key="10">
    <source>
        <dbReference type="EMBL" id="OQN99699.1"/>
    </source>
</evidence>
<dbReference type="GO" id="GO:0016020">
    <property type="term" value="C:membrane"/>
    <property type="evidence" value="ECO:0007669"/>
    <property type="project" value="UniProtKB-SubCell"/>
</dbReference>
<dbReference type="PRINTS" id="PR00171">
    <property type="entry name" value="SUGRTRNSPORT"/>
</dbReference>
<dbReference type="GO" id="GO:0016810">
    <property type="term" value="F:hydrolase activity, acting on carbon-nitrogen (but not peptide) bonds"/>
    <property type="evidence" value="ECO:0007669"/>
    <property type="project" value="InterPro"/>
</dbReference>
<keyword evidence="6 7" id="KW-0472">Membrane</keyword>
<evidence type="ECO:0000256" key="7">
    <source>
        <dbReference type="SAM" id="Phobius"/>
    </source>
</evidence>
<dbReference type="GO" id="GO:0022857">
    <property type="term" value="F:transmembrane transporter activity"/>
    <property type="evidence" value="ECO:0007669"/>
    <property type="project" value="InterPro"/>
</dbReference>
<feature type="transmembrane region" description="Helical" evidence="7">
    <location>
        <begin position="351"/>
        <end position="370"/>
    </location>
</feature>
<feature type="transmembrane region" description="Helical" evidence="7">
    <location>
        <begin position="421"/>
        <end position="440"/>
    </location>
</feature>
<feature type="transmembrane region" description="Helical" evidence="7">
    <location>
        <begin position="46"/>
        <end position="64"/>
    </location>
</feature>
<dbReference type="SUPFAM" id="SSF103473">
    <property type="entry name" value="MFS general substrate transporter"/>
    <property type="match status" value="1"/>
</dbReference>
<dbReference type="CDD" id="cd10938">
    <property type="entry name" value="CE4_HpPgdA_like"/>
    <property type="match status" value="1"/>
</dbReference>
<dbReference type="GO" id="GO:0005975">
    <property type="term" value="P:carbohydrate metabolic process"/>
    <property type="evidence" value="ECO:0007669"/>
    <property type="project" value="InterPro"/>
</dbReference>
<feature type="domain" description="Major facilitator superfamily (MFS) profile" evidence="8">
    <location>
        <begin position="9"/>
        <end position="444"/>
    </location>
</feature>
<organism evidence="10 11">
    <name type="scientific">Cryoendolithus antarcticus</name>
    <dbReference type="NCBI Taxonomy" id="1507870"/>
    <lineage>
        <taxon>Eukaryota</taxon>
        <taxon>Fungi</taxon>
        <taxon>Dikarya</taxon>
        <taxon>Ascomycota</taxon>
        <taxon>Pezizomycotina</taxon>
        <taxon>Dothideomycetes</taxon>
        <taxon>Dothideomycetidae</taxon>
        <taxon>Cladosporiales</taxon>
        <taxon>Cladosporiaceae</taxon>
        <taxon>Cryoendolithus</taxon>
    </lineage>
</organism>
<protein>
    <recommendedName>
        <fullName evidence="12">Major facilitator superfamily (MFS) profile domain-containing protein</fullName>
    </recommendedName>
</protein>
<feature type="transmembrane region" description="Helical" evidence="7">
    <location>
        <begin position="7"/>
        <end position="26"/>
    </location>
</feature>
<keyword evidence="11" id="KW-1185">Reference proteome</keyword>
<keyword evidence="3" id="KW-0813">Transport</keyword>
<dbReference type="InterPro" id="IPR037950">
    <property type="entry name" value="PgdA-like"/>
</dbReference>
<feature type="domain" description="NodB homology" evidence="9">
    <location>
        <begin position="509"/>
        <end position="758"/>
    </location>
</feature>
<feature type="transmembrane region" description="Helical" evidence="7">
    <location>
        <begin position="76"/>
        <end position="97"/>
    </location>
</feature>
<sequence>MSLWYTFGIALFAAIGTFLFGFDTGIATTTIAHQSWISYMGHPKPALTGAVVAVYIAGEAVGALTQTAIGDRLGRVRFMQMMCVIVTIGTIIQTASINLPMFLVGRAIAGTAVGGMVSTVPIYLSEISSPEHRGLIGGISGCGISFGTMMSNWVGMACGYAPYGATQWRLPLGLQIPWGIIMFIGLATFMPNSPRQLIRQGKVEQARIEYIRIRRELDSYAVQEEFALMRAQIEYEMMREIKSVREMFYLYRHRALVSIAVQTMTSLTGVNVIQYYQTILYKSLGIPPTTILALAGVYGTLAFLSNAITTKYLTDQWGRRKMILTGLSGIILIEIYAAVMQRQFQNTENKLGKGFAVLGIYLFVVTYYGCLNSTTWLYGAEVLPIALRSKIMGLAAASHFIVNVGITEAGPSAFANIRENYYYVFVACTLFFLVIAYFYFPETRHKTLEEIAASFGDKVVEVGERDVLAELDVLDEKAGIERVEKVQCCISVDIDAVAGWLGSYGGEDSTSDISRGLFAGTIGVRRLLKMFDKYKIKTTWFIPGHSLETFPEECRMIAEAGHEIGLHGYSHENPAAMTLEQQTAIMDKCYKLITEFQGRPPRGIVAPWWESSQEGAELMLKYGLEYDHSFSHHDCQCYWLRTGDKWIPIDYKKHPDHWMKPLEGGQMTGLCEIPASWYLDDLPPMMFIKKAPNSHGWVNPKDVEDLWMEQWRYHYREEEEGFVFPITVHPDVCGHPHGLMLLERIIEQINEYEGVEWVTMEQICDDFKSKNTPPKGALLPAAVGALAKNPDLKLEVQQ</sequence>
<dbReference type="InterPro" id="IPR011330">
    <property type="entry name" value="Glyco_hydro/deAcase_b/a-brl"/>
</dbReference>
<feature type="transmembrane region" description="Helical" evidence="7">
    <location>
        <begin position="322"/>
        <end position="339"/>
    </location>
</feature>
<feature type="transmembrane region" description="Helical" evidence="7">
    <location>
        <begin position="135"/>
        <end position="154"/>
    </location>
</feature>
<evidence type="ECO:0000256" key="5">
    <source>
        <dbReference type="ARBA" id="ARBA00022989"/>
    </source>
</evidence>
<dbReference type="FunFam" id="1.20.1250.20:FF:000134">
    <property type="entry name" value="MFS sugar transporter protein"/>
    <property type="match status" value="1"/>
</dbReference>
<comment type="caution">
    <text evidence="10">The sequence shown here is derived from an EMBL/GenBank/DDBJ whole genome shotgun (WGS) entry which is preliminary data.</text>
</comment>
<evidence type="ECO:0000313" key="11">
    <source>
        <dbReference type="Proteomes" id="UP000192596"/>
    </source>
</evidence>
<dbReference type="STRING" id="1507870.A0A1V8SKU6"/>
<comment type="similarity">
    <text evidence="2">Belongs to the major facilitator superfamily. Sugar transporter (TC 2.A.1.1) family.</text>
</comment>
<feature type="transmembrane region" description="Helical" evidence="7">
    <location>
        <begin position="289"/>
        <end position="310"/>
    </location>
</feature>
<accession>A0A1V8SKU6</accession>
<dbReference type="PROSITE" id="PS51677">
    <property type="entry name" value="NODB"/>
    <property type="match status" value="1"/>
</dbReference>
<feature type="transmembrane region" description="Helical" evidence="7">
    <location>
        <begin position="174"/>
        <end position="192"/>
    </location>
</feature>
<name>A0A1V8SKU6_9PEZI</name>
<evidence type="ECO:0008006" key="12">
    <source>
        <dbReference type="Google" id="ProtNLM"/>
    </source>
</evidence>
<dbReference type="Pfam" id="PF01522">
    <property type="entry name" value="Polysacc_deac_1"/>
    <property type="match status" value="1"/>
</dbReference>
<dbReference type="Gene3D" id="1.20.1250.20">
    <property type="entry name" value="MFS general substrate transporter like domains"/>
    <property type="match status" value="1"/>
</dbReference>
<dbReference type="Gene3D" id="3.20.20.370">
    <property type="entry name" value="Glycoside hydrolase/deacetylase"/>
    <property type="match status" value="1"/>
</dbReference>
<dbReference type="EMBL" id="NAJO01000038">
    <property type="protein sequence ID" value="OQN99699.1"/>
    <property type="molecule type" value="Genomic_DNA"/>
</dbReference>
<evidence type="ECO:0000256" key="6">
    <source>
        <dbReference type="ARBA" id="ARBA00023136"/>
    </source>
</evidence>
<dbReference type="Pfam" id="PF00083">
    <property type="entry name" value="Sugar_tr"/>
    <property type="match status" value="1"/>
</dbReference>
<dbReference type="PROSITE" id="PS50850">
    <property type="entry name" value="MFS"/>
    <property type="match status" value="1"/>
</dbReference>
<dbReference type="InterPro" id="IPR036259">
    <property type="entry name" value="MFS_trans_sf"/>
</dbReference>
<dbReference type="NCBIfam" id="TIGR00879">
    <property type="entry name" value="SP"/>
    <property type="match status" value="1"/>
</dbReference>
<dbReference type="OrthoDB" id="6612291at2759"/>
<dbReference type="SUPFAM" id="SSF88713">
    <property type="entry name" value="Glycoside hydrolase/deacetylase"/>
    <property type="match status" value="1"/>
</dbReference>
<gene>
    <name evidence="10" type="ORF">B0A48_14469</name>
</gene>
<proteinExistence type="inferred from homology"/>
<dbReference type="PANTHER" id="PTHR47561">
    <property type="entry name" value="POLYSACCHARIDE DEACETYLASE FAMILY PROTEIN (AFU_ORTHOLOGUE AFUA_6G05030)"/>
    <property type="match status" value="1"/>
</dbReference>
<dbReference type="Proteomes" id="UP000192596">
    <property type="component" value="Unassembled WGS sequence"/>
</dbReference>
<dbReference type="AlphaFoldDB" id="A0A1V8SKU6"/>
<reference evidence="11" key="1">
    <citation type="submission" date="2017-03" db="EMBL/GenBank/DDBJ databases">
        <title>Genomes of endolithic fungi from Antarctica.</title>
        <authorList>
            <person name="Coleine C."/>
            <person name="Masonjones S."/>
            <person name="Stajich J.E."/>
        </authorList>
    </citation>
    <scope>NUCLEOTIDE SEQUENCE [LARGE SCALE GENOMIC DNA]</scope>
    <source>
        <strain evidence="11">CCFEE 5527</strain>
    </source>
</reference>
<evidence type="ECO:0000256" key="4">
    <source>
        <dbReference type="ARBA" id="ARBA00022692"/>
    </source>
</evidence>
<feature type="transmembrane region" description="Helical" evidence="7">
    <location>
        <begin position="103"/>
        <end position="123"/>
    </location>
</feature>